<organism evidence="3 4">
    <name type="scientific">Paenibacillus aestuarii</name>
    <dbReference type="NCBI Taxonomy" id="516965"/>
    <lineage>
        <taxon>Bacteria</taxon>
        <taxon>Bacillati</taxon>
        <taxon>Bacillota</taxon>
        <taxon>Bacilli</taxon>
        <taxon>Bacillales</taxon>
        <taxon>Paenibacillaceae</taxon>
        <taxon>Paenibacillus</taxon>
    </lineage>
</organism>
<dbReference type="EMBL" id="JBHSMJ010000018">
    <property type="protein sequence ID" value="MFC5449457.1"/>
    <property type="molecule type" value="Genomic_DNA"/>
</dbReference>
<sequence length="220" mass="24994">MGIFGRIKHVVLAETNGWLDRIERPIDMVDQYLRSFNQELSKAQRALANQLFIEKRQAALVAETEAVIVKRARQAKLAVERGEDHIAKLALQEKILEEGKLAAYQAQYETIKNQTASLEEKIEQLRVKAEEFNHRRLLLASRANIAGSMKQLNQMAISFQTEPTSQGFARAEEQVLMMEAEVEALAHFTAPSKRTAPQYLDPRLKDDIELALAELKRPTV</sequence>
<dbReference type="Pfam" id="PF04012">
    <property type="entry name" value="PspA_IM30"/>
    <property type="match status" value="1"/>
</dbReference>
<comment type="caution">
    <text evidence="3">The sequence shown here is derived from an EMBL/GenBank/DDBJ whole genome shotgun (WGS) entry which is preliminary data.</text>
</comment>
<dbReference type="RefSeq" id="WP_270884531.1">
    <property type="nucleotide sequence ID" value="NZ_JAQFVF010000071.1"/>
</dbReference>
<gene>
    <name evidence="3" type="ORF">ACFPOG_14400</name>
</gene>
<dbReference type="Proteomes" id="UP001596044">
    <property type="component" value="Unassembled WGS sequence"/>
</dbReference>
<dbReference type="PANTHER" id="PTHR31088:SF6">
    <property type="entry name" value="PHAGE SHOCK PROTEIN A"/>
    <property type="match status" value="1"/>
</dbReference>
<evidence type="ECO:0000256" key="1">
    <source>
        <dbReference type="ARBA" id="ARBA00043985"/>
    </source>
</evidence>
<reference evidence="4" key="1">
    <citation type="journal article" date="2019" name="Int. J. Syst. Evol. Microbiol.">
        <title>The Global Catalogue of Microorganisms (GCM) 10K type strain sequencing project: providing services to taxonomists for standard genome sequencing and annotation.</title>
        <authorList>
            <consortium name="The Broad Institute Genomics Platform"/>
            <consortium name="The Broad Institute Genome Sequencing Center for Infectious Disease"/>
            <person name="Wu L."/>
            <person name="Ma J."/>
        </authorList>
    </citation>
    <scope>NUCLEOTIDE SEQUENCE [LARGE SCALE GENOMIC DNA]</scope>
    <source>
        <strain evidence="4">KACC 11904</strain>
    </source>
</reference>
<feature type="coiled-coil region" evidence="2">
    <location>
        <begin position="101"/>
        <end position="135"/>
    </location>
</feature>
<evidence type="ECO:0000313" key="4">
    <source>
        <dbReference type="Proteomes" id="UP001596044"/>
    </source>
</evidence>
<proteinExistence type="inferred from homology"/>
<accession>A0ABW0K8X7</accession>
<evidence type="ECO:0000313" key="3">
    <source>
        <dbReference type="EMBL" id="MFC5449457.1"/>
    </source>
</evidence>
<dbReference type="InterPro" id="IPR007157">
    <property type="entry name" value="PspA_VIPP1"/>
</dbReference>
<comment type="similarity">
    <text evidence="1">Belongs to the PspA/Vipp/IM30 family.</text>
</comment>
<evidence type="ECO:0000256" key="2">
    <source>
        <dbReference type="SAM" id="Coils"/>
    </source>
</evidence>
<keyword evidence="4" id="KW-1185">Reference proteome</keyword>
<keyword evidence="2" id="KW-0175">Coiled coil</keyword>
<protein>
    <submittedName>
        <fullName evidence="3">PspA/IM30 family protein</fullName>
    </submittedName>
</protein>
<name>A0ABW0K8X7_9BACL</name>
<dbReference type="PANTHER" id="PTHR31088">
    <property type="entry name" value="MEMBRANE-ASSOCIATED PROTEIN VIPP1, CHLOROPLASTIC"/>
    <property type="match status" value="1"/>
</dbReference>